<sequence length="92" mass="10147">MAWVVLFVLVGRHIRPLLKSELDMRCYDCLQEARSDTTGIGVCSRCGLATCENHARVRQVQVTRQVGMGAASGRIPARRVVCHTCDMAETAN</sequence>
<reference evidence="1" key="1">
    <citation type="journal article" date="2014" name="Int. J. Syst. Evol. Microbiol.">
        <title>Complete genome sequence of Corynebacterium casei LMG S-19264T (=DSM 44701T), isolated from a smear-ripened cheese.</title>
        <authorList>
            <consortium name="US DOE Joint Genome Institute (JGI-PGF)"/>
            <person name="Walter F."/>
            <person name="Albersmeier A."/>
            <person name="Kalinowski J."/>
            <person name="Ruckert C."/>
        </authorList>
    </citation>
    <scope>NUCLEOTIDE SEQUENCE</scope>
    <source>
        <strain evidence="1">JCM 3035</strain>
    </source>
</reference>
<accession>A0A917RER6</accession>
<protein>
    <recommendedName>
        <fullName evidence="3">DUF2180 family protein</fullName>
    </recommendedName>
</protein>
<dbReference type="Proteomes" id="UP000637788">
    <property type="component" value="Unassembled WGS sequence"/>
</dbReference>
<keyword evidence="2" id="KW-1185">Reference proteome</keyword>
<reference evidence="1" key="2">
    <citation type="submission" date="2020-09" db="EMBL/GenBank/DDBJ databases">
        <authorList>
            <person name="Sun Q."/>
            <person name="Ohkuma M."/>
        </authorList>
    </citation>
    <scope>NUCLEOTIDE SEQUENCE</scope>
    <source>
        <strain evidence="1">JCM 3035</strain>
    </source>
</reference>
<proteinExistence type="predicted"/>
<dbReference type="Pfam" id="PF09947">
    <property type="entry name" value="DUF2180"/>
    <property type="match status" value="1"/>
</dbReference>
<dbReference type="InterPro" id="IPR017211">
    <property type="entry name" value="UCP037465_Znf"/>
</dbReference>
<comment type="caution">
    <text evidence="1">The sequence shown here is derived from an EMBL/GenBank/DDBJ whole genome shotgun (WGS) entry which is preliminary data.</text>
</comment>
<evidence type="ECO:0000313" key="1">
    <source>
        <dbReference type="EMBL" id="GGL02878.1"/>
    </source>
</evidence>
<organism evidence="1 2">
    <name type="scientific">Streptomyces flaveus</name>
    <dbReference type="NCBI Taxonomy" id="66370"/>
    <lineage>
        <taxon>Bacteria</taxon>
        <taxon>Bacillati</taxon>
        <taxon>Actinomycetota</taxon>
        <taxon>Actinomycetes</taxon>
        <taxon>Kitasatosporales</taxon>
        <taxon>Streptomycetaceae</taxon>
        <taxon>Streptomyces</taxon>
        <taxon>Streptomyces aurantiacus group</taxon>
    </lineage>
</organism>
<dbReference type="EMBL" id="BMPQ01000029">
    <property type="protein sequence ID" value="GGL02878.1"/>
    <property type="molecule type" value="Genomic_DNA"/>
</dbReference>
<name>A0A917RER6_9ACTN</name>
<evidence type="ECO:0008006" key="3">
    <source>
        <dbReference type="Google" id="ProtNLM"/>
    </source>
</evidence>
<evidence type="ECO:0000313" key="2">
    <source>
        <dbReference type="Proteomes" id="UP000637788"/>
    </source>
</evidence>
<gene>
    <name evidence="1" type="ORF">GCM10010094_74580</name>
</gene>
<dbReference type="AlphaFoldDB" id="A0A917RER6"/>